<organism evidence="2 3">
    <name type="scientific">Cynara cardunculus var. scolymus</name>
    <name type="common">Globe artichoke</name>
    <name type="synonym">Cynara scolymus</name>
    <dbReference type="NCBI Taxonomy" id="59895"/>
    <lineage>
        <taxon>Eukaryota</taxon>
        <taxon>Viridiplantae</taxon>
        <taxon>Streptophyta</taxon>
        <taxon>Embryophyta</taxon>
        <taxon>Tracheophyta</taxon>
        <taxon>Spermatophyta</taxon>
        <taxon>Magnoliopsida</taxon>
        <taxon>eudicotyledons</taxon>
        <taxon>Gunneridae</taxon>
        <taxon>Pentapetalae</taxon>
        <taxon>asterids</taxon>
        <taxon>campanulids</taxon>
        <taxon>Asterales</taxon>
        <taxon>Asteraceae</taxon>
        <taxon>Carduoideae</taxon>
        <taxon>Cardueae</taxon>
        <taxon>Carduinae</taxon>
        <taxon>Cynara</taxon>
    </lineage>
</organism>
<name>A0A103XDM5_CYNCS</name>
<feature type="region of interest" description="Disordered" evidence="1">
    <location>
        <begin position="1"/>
        <end position="20"/>
    </location>
</feature>
<keyword evidence="3" id="KW-1185">Reference proteome</keyword>
<dbReference type="Proteomes" id="UP000243975">
    <property type="component" value="Unassembled WGS sequence"/>
</dbReference>
<sequence>MQHRAGCSTGVLHSSHDPLHGQDQGVLETGAIVTHRVKLHEFSRRLSRFHYIFRQTWSHRHIIAWVSDPLQCVCLEHVKGRDRSPNGQSSSDTRSLSYNAAIPGFPLANTISTKSIVTRKKGHSLYIALIISRFLDSFSMACLNVVPKPNHTGR</sequence>
<comment type="caution">
    <text evidence="2">The sequence shown here is derived from an EMBL/GenBank/DDBJ whole genome shotgun (WGS) entry which is preliminary data.</text>
</comment>
<dbReference type="Gramene" id="KVH88816">
    <property type="protein sequence ID" value="KVH88816"/>
    <property type="gene ID" value="Ccrd_025409"/>
</dbReference>
<proteinExistence type="predicted"/>
<accession>A0A103XDM5</accession>
<protein>
    <submittedName>
        <fullName evidence="2">Uncharacterized protein</fullName>
    </submittedName>
</protein>
<dbReference type="EMBL" id="LEKV01005334">
    <property type="protein sequence ID" value="KVH88816.1"/>
    <property type="molecule type" value="Genomic_DNA"/>
</dbReference>
<evidence type="ECO:0000313" key="3">
    <source>
        <dbReference type="Proteomes" id="UP000243975"/>
    </source>
</evidence>
<gene>
    <name evidence="2" type="ORF">Ccrd_025409</name>
</gene>
<evidence type="ECO:0000313" key="2">
    <source>
        <dbReference type="EMBL" id="KVH88816.1"/>
    </source>
</evidence>
<evidence type="ECO:0000256" key="1">
    <source>
        <dbReference type="SAM" id="MobiDB-lite"/>
    </source>
</evidence>
<dbReference type="AlphaFoldDB" id="A0A103XDM5"/>
<reference evidence="2 3" key="1">
    <citation type="journal article" date="2016" name="Sci. Rep.">
        <title>The genome sequence of the outbreeding globe artichoke constructed de novo incorporating a phase-aware low-pass sequencing strategy of F1 progeny.</title>
        <authorList>
            <person name="Scaglione D."/>
            <person name="Reyes-Chin-Wo S."/>
            <person name="Acquadro A."/>
            <person name="Froenicke L."/>
            <person name="Portis E."/>
            <person name="Beitel C."/>
            <person name="Tirone M."/>
            <person name="Mauro R."/>
            <person name="Lo Monaco A."/>
            <person name="Mauromicale G."/>
            <person name="Faccioli P."/>
            <person name="Cattivelli L."/>
            <person name="Rieseberg L."/>
            <person name="Michelmore R."/>
            <person name="Lanteri S."/>
        </authorList>
    </citation>
    <scope>NUCLEOTIDE SEQUENCE [LARGE SCALE GENOMIC DNA]</scope>
    <source>
        <strain evidence="2">2C</strain>
    </source>
</reference>